<dbReference type="SUPFAM" id="SSF52540">
    <property type="entry name" value="P-loop containing nucleoside triphosphate hydrolases"/>
    <property type="match status" value="1"/>
</dbReference>
<dbReference type="AlphaFoldDB" id="A0A9P6CF43"/>
<accession>A0A9P6CF43</accession>
<dbReference type="PANTHER" id="PTHR10039">
    <property type="entry name" value="AMELOGENIN"/>
    <property type="match status" value="1"/>
</dbReference>
<sequence length="423" mass="47609">MAFAKSSNFTINHSKFVDKSTIKQITASDSKNQSGDGLQRLLNAVSTDASFDSQARYPPPRCDENTRRALITHILQWIDSGKEDILFLHGPAGAGKSAIAQTVASACAETQTLAGSYFFFRGSPSRNTMTPLIPTITYDMTSSAPRKRRKVERVVKGNPSILSKSPEFQLHKLILEPHRRSLILRVFWIQKKRRLLIIDGLDECNNDRDQRRVVELLGQLSDKKRGVVRCLIASRPEPQILSAMNSLPTNIRVTRVTLNEESWDANKDIYAYFRSHFDEISSRLPLSIPRPWPSDEIIETLVQKAGGIFIYASTVVKYVDDQDSLPTIQLEHVLKLSPGTTPFAELDMLYQQILTACPSRHLSTLLHIFGFIFLRNPGLEEFYDVSLIEALLDLSPGEVAVVLRRMHSILTITTTENDQVNTS</sequence>
<proteinExistence type="predicted"/>
<gene>
    <name evidence="3" type="ORF">BDZ94DRAFT_984887</name>
</gene>
<evidence type="ECO:0000259" key="2">
    <source>
        <dbReference type="PROSITE" id="PS50837"/>
    </source>
</evidence>
<dbReference type="PANTHER" id="PTHR10039:SF14">
    <property type="entry name" value="NACHT DOMAIN-CONTAINING PROTEIN"/>
    <property type="match status" value="1"/>
</dbReference>
<dbReference type="Gene3D" id="3.40.50.300">
    <property type="entry name" value="P-loop containing nucleotide triphosphate hydrolases"/>
    <property type="match status" value="1"/>
</dbReference>
<dbReference type="OrthoDB" id="4760524at2759"/>
<dbReference type="InterPro" id="IPR007111">
    <property type="entry name" value="NACHT_NTPase"/>
</dbReference>
<dbReference type="PROSITE" id="PS50837">
    <property type="entry name" value="NACHT"/>
    <property type="match status" value="1"/>
</dbReference>
<protein>
    <recommendedName>
        <fullName evidence="2">NACHT domain-containing protein</fullName>
    </recommendedName>
</protein>
<name>A0A9P6CF43_9AGAR</name>
<dbReference type="InterPro" id="IPR056884">
    <property type="entry name" value="NPHP3-like_N"/>
</dbReference>
<evidence type="ECO:0000313" key="3">
    <source>
        <dbReference type="EMBL" id="KAF9459850.1"/>
    </source>
</evidence>
<feature type="domain" description="NACHT" evidence="2">
    <location>
        <begin position="84"/>
        <end position="236"/>
    </location>
</feature>
<evidence type="ECO:0000256" key="1">
    <source>
        <dbReference type="ARBA" id="ARBA00022737"/>
    </source>
</evidence>
<dbReference type="InterPro" id="IPR027417">
    <property type="entry name" value="P-loop_NTPase"/>
</dbReference>
<organism evidence="3 4">
    <name type="scientific">Collybia nuda</name>
    <dbReference type="NCBI Taxonomy" id="64659"/>
    <lineage>
        <taxon>Eukaryota</taxon>
        <taxon>Fungi</taxon>
        <taxon>Dikarya</taxon>
        <taxon>Basidiomycota</taxon>
        <taxon>Agaricomycotina</taxon>
        <taxon>Agaricomycetes</taxon>
        <taxon>Agaricomycetidae</taxon>
        <taxon>Agaricales</taxon>
        <taxon>Tricholomatineae</taxon>
        <taxon>Clitocybaceae</taxon>
        <taxon>Collybia</taxon>
    </lineage>
</organism>
<reference evidence="3" key="1">
    <citation type="submission" date="2020-11" db="EMBL/GenBank/DDBJ databases">
        <authorList>
            <consortium name="DOE Joint Genome Institute"/>
            <person name="Ahrendt S."/>
            <person name="Riley R."/>
            <person name="Andreopoulos W."/>
            <person name="Labutti K."/>
            <person name="Pangilinan J."/>
            <person name="Ruiz-Duenas F.J."/>
            <person name="Barrasa J.M."/>
            <person name="Sanchez-Garcia M."/>
            <person name="Camarero S."/>
            <person name="Miyauchi S."/>
            <person name="Serrano A."/>
            <person name="Linde D."/>
            <person name="Babiker R."/>
            <person name="Drula E."/>
            <person name="Ayuso-Fernandez I."/>
            <person name="Pacheco R."/>
            <person name="Padilla G."/>
            <person name="Ferreira P."/>
            <person name="Barriuso J."/>
            <person name="Kellner H."/>
            <person name="Castanera R."/>
            <person name="Alfaro M."/>
            <person name="Ramirez L."/>
            <person name="Pisabarro A.G."/>
            <person name="Kuo A."/>
            <person name="Tritt A."/>
            <person name="Lipzen A."/>
            <person name="He G."/>
            <person name="Yan M."/>
            <person name="Ng V."/>
            <person name="Cullen D."/>
            <person name="Martin F."/>
            <person name="Rosso M.-N."/>
            <person name="Henrissat B."/>
            <person name="Hibbett D."/>
            <person name="Martinez A.T."/>
            <person name="Grigoriev I.V."/>
        </authorList>
    </citation>
    <scope>NUCLEOTIDE SEQUENCE</scope>
    <source>
        <strain evidence="3">CBS 247.69</strain>
    </source>
</reference>
<keyword evidence="4" id="KW-1185">Reference proteome</keyword>
<keyword evidence="1" id="KW-0677">Repeat</keyword>
<evidence type="ECO:0000313" key="4">
    <source>
        <dbReference type="Proteomes" id="UP000807353"/>
    </source>
</evidence>
<comment type="caution">
    <text evidence="3">The sequence shown here is derived from an EMBL/GenBank/DDBJ whole genome shotgun (WGS) entry which is preliminary data.</text>
</comment>
<dbReference type="Pfam" id="PF24883">
    <property type="entry name" value="NPHP3_N"/>
    <property type="match status" value="1"/>
</dbReference>
<dbReference type="EMBL" id="MU150309">
    <property type="protein sequence ID" value="KAF9459850.1"/>
    <property type="molecule type" value="Genomic_DNA"/>
</dbReference>
<dbReference type="Proteomes" id="UP000807353">
    <property type="component" value="Unassembled WGS sequence"/>
</dbReference>